<evidence type="ECO:0000256" key="5">
    <source>
        <dbReference type="PROSITE-ProRule" id="PRU00322"/>
    </source>
</evidence>
<comment type="similarity">
    <text evidence="1">Belongs to the TEX13 family.</text>
</comment>
<keyword evidence="2" id="KW-0479">Metal-binding</keyword>
<dbReference type="GO" id="GO:0008270">
    <property type="term" value="F:zinc ion binding"/>
    <property type="evidence" value="ECO:0007669"/>
    <property type="project" value="UniProtKB-KW"/>
</dbReference>
<evidence type="ECO:0000256" key="1">
    <source>
        <dbReference type="ARBA" id="ARBA00008287"/>
    </source>
</evidence>
<dbReference type="SUPFAM" id="SSF90209">
    <property type="entry name" value="Ran binding protein zinc finger-like"/>
    <property type="match status" value="1"/>
</dbReference>
<feature type="compositionally biased region" description="Low complexity" evidence="6">
    <location>
        <begin position="292"/>
        <end position="304"/>
    </location>
</feature>
<protein>
    <recommendedName>
        <fullName evidence="7">RanBP2-type domain-containing protein</fullName>
    </recommendedName>
</protein>
<accession>A0A8C3WJF4</accession>
<evidence type="ECO:0000259" key="7">
    <source>
        <dbReference type="PROSITE" id="PS50199"/>
    </source>
</evidence>
<feature type="compositionally biased region" description="Low complexity" evidence="6">
    <location>
        <begin position="178"/>
        <end position="188"/>
    </location>
</feature>
<dbReference type="InterPro" id="IPR001876">
    <property type="entry name" value="Znf_RanBP2"/>
</dbReference>
<feature type="region of interest" description="Disordered" evidence="6">
    <location>
        <begin position="149"/>
        <end position="207"/>
    </location>
</feature>
<dbReference type="InterPro" id="IPR049534">
    <property type="entry name" value="TEX13A/C/D_Znf"/>
</dbReference>
<dbReference type="Pfam" id="PF15186">
    <property type="entry name" value="TEX13"/>
    <property type="match status" value="1"/>
</dbReference>
<evidence type="ECO:0000256" key="6">
    <source>
        <dbReference type="SAM" id="MobiDB-lite"/>
    </source>
</evidence>
<name>A0A8C3WJF4_9CETA</name>
<dbReference type="InterPro" id="IPR028193">
    <property type="entry name" value="TEX13A-D_N"/>
</dbReference>
<dbReference type="AlphaFoldDB" id="A0A8C3WJF4"/>
<dbReference type="SMART" id="SM00547">
    <property type="entry name" value="ZnF_RBZ"/>
    <property type="match status" value="1"/>
</dbReference>
<feature type="region of interest" description="Disordered" evidence="6">
    <location>
        <begin position="281"/>
        <end position="343"/>
    </location>
</feature>
<evidence type="ECO:0000256" key="4">
    <source>
        <dbReference type="ARBA" id="ARBA00022833"/>
    </source>
</evidence>
<feature type="domain" description="RanBP2-type" evidence="7">
    <location>
        <begin position="347"/>
        <end position="371"/>
    </location>
</feature>
<reference evidence="8" key="1">
    <citation type="submission" date="2025-08" db="UniProtKB">
        <authorList>
            <consortium name="Ensembl"/>
        </authorList>
    </citation>
    <scope>IDENTIFICATION</scope>
</reference>
<proteinExistence type="inferred from homology"/>
<feature type="compositionally biased region" description="Low complexity" evidence="6">
    <location>
        <begin position="154"/>
        <end position="165"/>
    </location>
</feature>
<dbReference type="Pfam" id="PF20864">
    <property type="entry name" value="Zn_ribbon_TEX13"/>
    <property type="match status" value="1"/>
</dbReference>
<dbReference type="Ensembl" id="ENSCWAT00000016327.1">
    <property type="protein sequence ID" value="ENSCWAP00000015036.1"/>
    <property type="gene ID" value="ENSCWAG00000011647.1"/>
</dbReference>
<dbReference type="PROSITE" id="PS50199">
    <property type="entry name" value="ZF_RANBP2_2"/>
    <property type="match status" value="1"/>
</dbReference>
<keyword evidence="9" id="KW-1185">Reference proteome</keyword>
<dbReference type="GO" id="GO:0003729">
    <property type="term" value="F:mRNA binding"/>
    <property type="evidence" value="ECO:0007669"/>
    <property type="project" value="TreeGrafter"/>
</dbReference>
<evidence type="ECO:0000313" key="8">
    <source>
        <dbReference type="Ensembl" id="ENSCWAP00000015036.1"/>
    </source>
</evidence>
<feature type="compositionally biased region" description="Basic and acidic residues" evidence="6">
    <location>
        <begin position="195"/>
        <end position="204"/>
    </location>
</feature>
<dbReference type="PROSITE" id="PS01358">
    <property type="entry name" value="ZF_RANBP2_1"/>
    <property type="match status" value="1"/>
</dbReference>
<dbReference type="Gene3D" id="4.10.1060.10">
    <property type="entry name" value="Zinc finger, RanBP2-type"/>
    <property type="match status" value="1"/>
</dbReference>
<evidence type="ECO:0000313" key="9">
    <source>
        <dbReference type="Proteomes" id="UP000694540"/>
    </source>
</evidence>
<dbReference type="GeneTree" id="ENSGT00940000161342"/>
<dbReference type="PANTHER" id="PTHR23111">
    <property type="entry name" value="ZINC FINGER PROTEIN"/>
    <property type="match status" value="1"/>
</dbReference>
<evidence type="ECO:0000256" key="2">
    <source>
        <dbReference type="ARBA" id="ARBA00022723"/>
    </source>
</evidence>
<sequence>MALNPEDTSGGFQHHTVVAFINEKMARHAKGPEFYLENIILSWEEVEDKLRAILETSEVPSEAKEACAWGSLALGVRFGHRQRQLHGRRVQWLHDFARLHKSAAQALASDLKLLTAQMEMERKEAAFRLQLAQASLAEVQKERDLLRSPWEPVAEGPGLATAPGAGTEGAGEKEEEASATATAATAFGAVGGRGSHKDAERAEAEELSEDLNLMQLLGAVDQKDYTSGRQKQGDLGSTETAMFYFPETLEPKPTVSPEHLPVQLPASFTYSYSCPLLPFSESPTPSPPTSSPPTATFTAAAPSTHWGPFNVSTWSDMGAQGLEPQEPQRDRRDSDPHPQIRPPVFRRPGHWDCPWCKAVNFSRREICFRCGKGIWLQTPQ</sequence>
<reference evidence="8" key="2">
    <citation type="submission" date="2025-09" db="UniProtKB">
        <authorList>
            <consortium name="Ensembl"/>
        </authorList>
    </citation>
    <scope>IDENTIFICATION</scope>
</reference>
<dbReference type="InterPro" id="IPR036443">
    <property type="entry name" value="Znf_RanBP2_sf"/>
</dbReference>
<dbReference type="PANTHER" id="PTHR23111:SF64">
    <property type="entry name" value="TESTIS-EXPRESSED PROTEIN 13A"/>
    <property type="match status" value="1"/>
</dbReference>
<feature type="compositionally biased region" description="Basic and acidic residues" evidence="6">
    <location>
        <begin position="326"/>
        <end position="338"/>
    </location>
</feature>
<keyword evidence="3 5" id="KW-0863">Zinc-finger</keyword>
<keyword evidence="4" id="KW-0862">Zinc</keyword>
<dbReference type="Proteomes" id="UP000694540">
    <property type="component" value="Unplaced"/>
</dbReference>
<evidence type="ECO:0000256" key="3">
    <source>
        <dbReference type="ARBA" id="ARBA00022771"/>
    </source>
</evidence>
<organism evidence="8 9">
    <name type="scientific">Catagonus wagneri</name>
    <name type="common">Chacoan peccary</name>
    <dbReference type="NCBI Taxonomy" id="51154"/>
    <lineage>
        <taxon>Eukaryota</taxon>
        <taxon>Metazoa</taxon>
        <taxon>Chordata</taxon>
        <taxon>Craniata</taxon>
        <taxon>Vertebrata</taxon>
        <taxon>Euteleostomi</taxon>
        <taxon>Mammalia</taxon>
        <taxon>Eutheria</taxon>
        <taxon>Laurasiatheria</taxon>
        <taxon>Artiodactyla</taxon>
        <taxon>Suina</taxon>
        <taxon>Tayassuidae</taxon>
        <taxon>Catagonus</taxon>
    </lineage>
</organism>